<dbReference type="SUPFAM" id="SSF54427">
    <property type="entry name" value="NTF2-like"/>
    <property type="match status" value="1"/>
</dbReference>
<evidence type="ECO:0000259" key="1">
    <source>
        <dbReference type="Pfam" id="PF12680"/>
    </source>
</evidence>
<accession>A0AA48GR42</accession>
<gene>
    <name evidence="2" type="ORF">METEAL_18640</name>
</gene>
<evidence type="ECO:0000313" key="2">
    <source>
        <dbReference type="EMBL" id="BDU72690.1"/>
    </source>
</evidence>
<feature type="domain" description="SnoaL-like" evidence="1">
    <location>
        <begin position="13"/>
        <end position="108"/>
    </location>
</feature>
<dbReference type="Proteomes" id="UP001238179">
    <property type="component" value="Chromosome"/>
</dbReference>
<dbReference type="InterPro" id="IPR011944">
    <property type="entry name" value="Steroid_delta5-4_isomerase"/>
</dbReference>
<dbReference type="AlphaFoldDB" id="A0AA48GR42"/>
<protein>
    <recommendedName>
        <fullName evidence="1">SnoaL-like domain-containing protein</fullName>
    </recommendedName>
</protein>
<dbReference type="RefSeq" id="WP_316415604.1">
    <property type="nucleotide sequence ID" value="NZ_AP027080.1"/>
</dbReference>
<sequence>MHELESIIHAADQAINREDLDAVVDFYTEDATLVVQPGVNATGKAQIRKAFTAIVEHFNHTLHVRQDKLIVLEGGPTALVLGQADIRFRDAAGLEVRVEREATYVFTRDPQGAWRCAVDNSYGTSLLRS</sequence>
<organism evidence="2 3">
    <name type="scientific">Mesoterricola silvestris</name>
    <dbReference type="NCBI Taxonomy" id="2927979"/>
    <lineage>
        <taxon>Bacteria</taxon>
        <taxon>Pseudomonadati</taxon>
        <taxon>Acidobacteriota</taxon>
        <taxon>Holophagae</taxon>
        <taxon>Holophagales</taxon>
        <taxon>Holophagaceae</taxon>
        <taxon>Mesoterricola</taxon>
    </lineage>
</organism>
<name>A0AA48GR42_9BACT</name>
<evidence type="ECO:0000313" key="3">
    <source>
        <dbReference type="Proteomes" id="UP001238179"/>
    </source>
</evidence>
<dbReference type="InterPro" id="IPR037401">
    <property type="entry name" value="SnoaL-like"/>
</dbReference>
<dbReference type="CDD" id="cd00531">
    <property type="entry name" value="NTF2_like"/>
    <property type="match status" value="1"/>
</dbReference>
<keyword evidence="3" id="KW-1185">Reference proteome</keyword>
<dbReference type="EMBL" id="AP027080">
    <property type="protein sequence ID" value="BDU72690.1"/>
    <property type="molecule type" value="Genomic_DNA"/>
</dbReference>
<proteinExistence type="predicted"/>
<reference evidence="3" key="1">
    <citation type="journal article" date="2023" name="Int. J. Syst. Evol. Microbiol.">
        <title>Mesoterricola silvestris gen. nov., sp. nov., Mesoterricola sediminis sp. nov., Geothrix oryzae sp. nov., Geothrix edaphica sp. nov., Geothrix rubra sp. nov., and Geothrix limicola sp. nov., six novel members of Acidobacteriota isolated from soils.</title>
        <authorList>
            <person name="Itoh H."/>
            <person name="Sugisawa Y."/>
            <person name="Mise K."/>
            <person name="Xu Z."/>
            <person name="Kuniyasu M."/>
            <person name="Ushijima N."/>
            <person name="Kawano K."/>
            <person name="Kobayashi E."/>
            <person name="Shiratori Y."/>
            <person name="Masuda Y."/>
            <person name="Senoo K."/>
        </authorList>
    </citation>
    <scope>NUCLEOTIDE SEQUENCE [LARGE SCALE GENOMIC DNA]</scope>
    <source>
        <strain evidence="3">W79</strain>
    </source>
</reference>
<dbReference type="Gene3D" id="3.10.450.50">
    <property type="match status" value="1"/>
</dbReference>
<dbReference type="Pfam" id="PF12680">
    <property type="entry name" value="SnoaL_2"/>
    <property type="match status" value="1"/>
</dbReference>
<dbReference type="KEGG" id="msil:METEAL_18640"/>
<dbReference type="InterPro" id="IPR032710">
    <property type="entry name" value="NTF2-like_dom_sf"/>
</dbReference>
<dbReference type="NCBIfam" id="TIGR02246">
    <property type="entry name" value="SgcJ/EcaC family oxidoreductase"/>
    <property type="match status" value="1"/>
</dbReference>